<accession>A0ACC6PIJ0</accession>
<organism evidence="1 2">
    <name type="scientific">Saccharibacillus sacchari</name>
    <dbReference type="NCBI Taxonomy" id="456493"/>
    <lineage>
        <taxon>Bacteria</taxon>
        <taxon>Bacillati</taxon>
        <taxon>Bacillota</taxon>
        <taxon>Bacilli</taxon>
        <taxon>Bacillales</taxon>
        <taxon>Paenibacillaceae</taxon>
        <taxon>Saccharibacillus</taxon>
    </lineage>
</organism>
<keyword evidence="2" id="KW-1185">Reference proteome</keyword>
<gene>
    <name evidence="1" type="ORF">WKI47_23000</name>
</gene>
<sequence>MSEYEKNNQNTTDPLEERLDPTEDNPTNLRDDGSMHPTHVEKETPPGERPDSHEGTTSGEVDPRMQEAAAAFKNEHDQEDASRQSFDRPTPDRE</sequence>
<comment type="caution">
    <text evidence="1">The sequence shown here is derived from an EMBL/GenBank/DDBJ whole genome shotgun (WGS) entry which is preliminary data.</text>
</comment>
<evidence type="ECO:0000313" key="2">
    <source>
        <dbReference type="Proteomes" id="UP001380953"/>
    </source>
</evidence>
<proteinExistence type="predicted"/>
<reference evidence="1" key="1">
    <citation type="submission" date="2024-03" db="EMBL/GenBank/DDBJ databases">
        <title>Whole genome sequecning of epiphytes from Marcgravia umbellata leaves.</title>
        <authorList>
            <person name="Kumar G."/>
            <person name="Savka M.A."/>
        </authorList>
    </citation>
    <scope>NUCLEOTIDE SEQUENCE</scope>
    <source>
        <strain evidence="1">RIT_BL5</strain>
    </source>
</reference>
<dbReference type="EMBL" id="JBBKAR010000056">
    <property type="protein sequence ID" value="MEJ8306785.1"/>
    <property type="molecule type" value="Genomic_DNA"/>
</dbReference>
<name>A0ACC6PIJ0_9BACL</name>
<evidence type="ECO:0000313" key="1">
    <source>
        <dbReference type="EMBL" id="MEJ8306785.1"/>
    </source>
</evidence>
<protein>
    <submittedName>
        <fullName evidence="1">Uncharacterized protein</fullName>
    </submittedName>
</protein>
<dbReference type="Proteomes" id="UP001380953">
    <property type="component" value="Unassembled WGS sequence"/>
</dbReference>